<organism evidence="5 6">
    <name type="scientific">Candidatus Limadaptatus stercorigallinarum</name>
    <dbReference type="NCBI Taxonomy" id="2840845"/>
    <lineage>
        <taxon>Bacteria</taxon>
        <taxon>Bacillati</taxon>
        <taxon>Bacillota</taxon>
        <taxon>Clostridia</taxon>
        <taxon>Eubacteriales</taxon>
        <taxon>Candidatus Limadaptatus</taxon>
    </lineage>
</organism>
<dbReference type="EMBL" id="DVMN01000016">
    <property type="protein sequence ID" value="HIU20819.1"/>
    <property type="molecule type" value="Genomic_DNA"/>
</dbReference>
<dbReference type="InterPro" id="IPR036390">
    <property type="entry name" value="WH_DNA-bd_sf"/>
</dbReference>
<dbReference type="InterPro" id="IPR005149">
    <property type="entry name" value="Tscrpt_reg_PadR_N"/>
</dbReference>
<feature type="compositionally biased region" description="Basic and acidic residues" evidence="2">
    <location>
        <begin position="394"/>
        <end position="412"/>
    </location>
</feature>
<dbReference type="InterPro" id="IPR036388">
    <property type="entry name" value="WH-like_DNA-bd_sf"/>
</dbReference>
<dbReference type="InterPro" id="IPR052509">
    <property type="entry name" value="Metal_resp_DNA-bind_regulator"/>
</dbReference>
<keyword evidence="1" id="KW-0175">Coiled coil</keyword>
<keyword evidence="3" id="KW-1133">Transmembrane helix</keyword>
<feature type="transmembrane region" description="Helical" evidence="3">
    <location>
        <begin position="853"/>
        <end position="876"/>
    </location>
</feature>
<keyword evidence="3" id="KW-0812">Transmembrane</keyword>
<evidence type="ECO:0000313" key="6">
    <source>
        <dbReference type="Proteomes" id="UP000824088"/>
    </source>
</evidence>
<dbReference type="Gene3D" id="1.10.10.10">
    <property type="entry name" value="Winged helix-like DNA-binding domain superfamily/Winged helix DNA-binding domain"/>
    <property type="match status" value="1"/>
</dbReference>
<feature type="compositionally biased region" description="Acidic residues" evidence="2">
    <location>
        <begin position="471"/>
        <end position="502"/>
    </location>
</feature>
<evidence type="ECO:0000313" key="5">
    <source>
        <dbReference type="EMBL" id="HIU20819.1"/>
    </source>
</evidence>
<feature type="compositionally biased region" description="Basic and acidic residues" evidence="2">
    <location>
        <begin position="687"/>
        <end position="711"/>
    </location>
</feature>
<accession>A0A9D1HR70</accession>
<reference evidence="5" key="2">
    <citation type="journal article" date="2021" name="PeerJ">
        <title>Extensive microbial diversity within the chicken gut microbiome revealed by metagenomics and culture.</title>
        <authorList>
            <person name="Gilroy R."/>
            <person name="Ravi A."/>
            <person name="Getino M."/>
            <person name="Pursley I."/>
            <person name="Horton D.L."/>
            <person name="Alikhan N.F."/>
            <person name="Baker D."/>
            <person name="Gharbi K."/>
            <person name="Hall N."/>
            <person name="Watson M."/>
            <person name="Adriaenssens E.M."/>
            <person name="Foster-Nyarko E."/>
            <person name="Jarju S."/>
            <person name="Secka A."/>
            <person name="Antonio M."/>
            <person name="Oren A."/>
            <person name="Chaudhuri R.R."/>
            <person name="La Ragione R."/>
            <person name="Hildebrand F."/>
            <person name="Pallen M.J."/>
        </authorList>
    </citation>
    <scope>NUCLEOTIDE SEQUENCE</scope>
    <source>
        <strain evidence="5">1063</strain>
    </source>
</reference>
<feature type="region of interest" description="Disordered" evidence="2">
    <location>
        <begin position="394"/>
        <end position="413"/>
    </location>
</feature>
<protein>
    <submittedName>
        <fullName evidence="5">Helix-turn-helix transcriptional regulator</fullName>
    </submittedName>
</protein>
<evidence type="ECO:0000256" key="2">
    <source>
        <dbReference type="SAM" id="MobiDB-lite"/>
    </source>
</evidence>
<feature type="coiled-coil region" evidence="1">
    <location>
        <begin position="590"/>
        <end position="618"/>
    </location>
</feature>
<sequence>MDISSVNSDLIRGNVTTIILGSLWNRDRYGYDILKEIETKSEGQYKLKQPTLYNQLKRLEKQGLISSYDGDPDDTGGGRRRYYSLTAEGRSFLEKERSEYEYSRTILDKLVSARQFDFDTTPAPFNTDDLRPYTKKDNSDKAKVVYREKEKVVLVEKKIYIDAEGNEITEEEAQRLAAEGGKQAVGISQEEFDRIQAEKQSEIERIEAEKREELEKLEAQKREELEKLEAEKLEELERIEEEKKAELERAEEAKREEIERLAAEAQAERERLEAEHAEEVERLRAEKLAAEEAYAAREAEYSARRIEELERIAAERDEAERRFREEYEKFEEEKRAEEERRLEAERIETERREELERIEAERIAAEERFAKEREEFLAEKAEEEARRAEYERIEAEKREKAEREAREREEALRSQATMSLDDVFRELDSKSEYVKPAEAEDLLIVEDAKWHIEEPLPAEVVEEEKEKAEEEAPEQPSEEEAAVEKEEESEEVPAPAEEETAKEEEKETASLEEIFRTLDAKSEYSAEKSSEEEYDIAEAEWHTPAPVREEEPSPSLQEEAAETPTEEPQAAAAEVDDEAERVENDRLAELARLEAERKAELERIARELEAVKAKLDAAPTYVYATERPVERTRETIFDRIDRQTRREEERAREEARTEQTQEVNYFSADGAYGNRKAPESTLSDVFRMLDEKEAEIDSRKETDGEETPEYRDAAADYAEASAPAAPATPVDEEEKGEFVVSAVRGKRTEAFDYEKDNVNYREFFSSIANTQEEKTAEPPAERTLPRPETDLKTRLYSEGFKMRPYDRGNTSEYYTFNFINANRLNRDSWLVVLAIYLVETAIMWACLASSISYVYFLPFMLGGAALMLIPTVIWMINPSRRKRADFNVKLSVLNRGMLMIELAVVLVLIAFFGVGVSVNDTTLILETMVLPIVLLTNLPISSLVYWLLYRSKKYHTA</sequence>
<comment type="caution">
    <text evidence="5">The sequence shown here is derived from an EMBL/GenBank/DDBJ whole genome shotgun (WGS) entry which is preliminary data.</text>
</comment>
<feature type="transmembrane region" description="Helical" evidence="3">
    <location>
        <begin position="829"/>
        <end position="847"/>
    </location>
</feature>
<feature type="region of interest" description="Disordered" evidence="2">
    <location>
        <begin position="640"/>
        <end position="711"/>
    </location>
</feature>
<feature type="compositionally biased region" description="Basic and acidic residues" evidence="2">
    <location>
        <begin position="640"/>
        <end position="659"/>
    </location>
</feature>
<feature type="compositionally biased region" description="Basic and acidic residues" evidence="2">
    <location>
        <begin position="503"/>
        <end position="531"/>
    </location>
</feature>
<keyword evidence="3" id="KW-0472">Membrane</keyword>
<feature type="transmembrane region" description="Helical" evidence="3">
    <location>
        <begin position="897"/>
        <end position="916"/>
    </location>
</feature>
<dbReference type="PANTHER" id="PTHR33169">
    <property type="entry name" value="PADR-FAMILY TRANSCRIPTIONAL REGULATOR"/>
    <property type="match status" value="1"/>
</dbReference>
<evidence type="ECO:0000256" key="3">
    <source>
        <dbReference type="SAM" id="Phobius"/>
    </source>
</evidence>
<dbReference type="SUPFAM" id="SSF46785">
    <property type="entry name" value="Winged helix' DNA-binding domain"/>
    <property type="match status" value="1"/>
</dbReference>
<proteinExistence type="predicted"/>
<dbReference type="AlphaFoldDB" id="A0A9D1HR70"/>
<evidence type="ECO:0000259" key="4">
    <source>
        <dbReference type="Pfam" id="PF03551"/>
    </source>
</evidence>
<feature type="region of interest" description="Disordered" evidence="2">
    <location>
        <begin position="454"/>
        <end position="583"/>
    </location>
</feature>
<reference evidence="5" key="1">
    <citation type="submission" date="2020-10" db="EMBL/GenBank/DDBJ databases">
        <authorList>
            <person name="Gilroy R."/>
        </authorList>
    </citation>
    <scope>NUCLEOTIDE SEQUENCE</scope>
    <source>
        <strain evidence="5">1063</strain>
    </source>
</reference>
<dbReference type="Pfam" id="PF03551">
    <property type="entry name" value="PadR"/>
    <property type="match status" value="1"/>
</dbReference>
<dbReference type="PANTHER" id="PTHR33169:SF14">
    <property type="entry name" value="TRANSCRIPTIONAL REGULATOR RV3488"/>
    <property type="match status" value="1"/>
</dbReference>
<evidence type="ECO:0000256" key="1">
    <source>
        <dbReference type="SAM" id="Coils"/>
    </source>
</evidence>
<feature type="transmembrane region" description="Helical" evidence="3">
    <location>
        <begin position="928"/>
        <end position="948"/>
    </location>
</feature>
<gene>
    <name evidence="5" type="ORF">IAD51_01050</name>
</gene>
<feature type="domain" description="Transcription regulator PadR N-terminal" evidence="4">
    <location>
        <begin position="19"/>
        <end position="94"/>
    </location>
</feature>
<name>A0A9D1HR70_9FIRM</name>
<dbReference type="Proteomes" id="UP000824088">
    <property type="component" value="Unassembled WGS sequence"/>
</dbReference>